<dbReference type="Proteomes" id="UP001231518">
    <property type="component" value="Chromosome 19"/>
</dbReference>
<evidence type="ECO:0000313" key="4">
    <source>
        <dbReference type="Proteomes" id="UP001231518"/>
    </source>
</evidence>
<feature type="coiled-coil region" evidence="1">
    <location>
        <begin position="1544"/>
        <end position="1619"/>
    </location>
</feature>
<organism evidence="3 4">
    <name type="scientific">Mythimna separata</name>
    <name type="common">Oriental armyworm</name>
    <name type="synonym">Pseudaletia separata</name>
    <dbReference type="NCBI Taxonomy" id="271217"/>
    <lineage>
        <taxon>Eukaryota</taxon>
        <taxon>Metazoa</taxon>
        <taxon>Ecdysozoa</taxon>
        <taxon>Arthropoda</taxon>
        <taxon>Hexapoda</taxon>
        <taxon>Insecta</taxon>
        <taxon>Pterygota</taxon>
        <taxon>Neoptera</taxon>
        <taxon>Endopterygota</taxon>
        <taxon>Lepidoptera</taxon>
        <taxon>Glossata</taxon>
        <taxon>Ditrysia</taxon>
        <taxon>Noctuoidea</taxon>
        <taxon>Noctuidae</taxon>
        <taxon>Noctuinae</taxon>
        <taxon>Hadenini</taxon>
        <taxon>Mythimna</taxon>
    </lineage>
</organism>
<evidence type="ECO:0000313" key="3">
    <source>
        <dbReference type="EMBL" id="KAJ8728740.1"/>
    </source>
</evidence>
<evidence type="ECO:0008006" key="5">
    <source>
        <dbReference type="Google" id="ProtNLM"/>
    </source>
</evidence>
<comment type="caution">
    <text evidence="3">The sequence shown here is derived from an EMBL/GenBank/DDBJ whole genome shotgun (WGS) entry which is preliminary data.</text>
</comment>
<name>A0AAD7YUQ5_MYTSE</name>
<evidence type="ECO:0000256" key="1">
    <source>
        <dbReference type="SAM" id="Coils"/>
    </source>
</evidence>
<dbReference type="Pfam" id="PF24917">
    <property type="entry name" value="BLTP3A_B"/>
    <property type="match status" value="2"/>
</dbReference>
<dbReference type="PANTHER" id="PTHR22774">
    <property type="entry name" value="CHOREIN N-TERMINAL DOMAIN-CONTAINING PROTEIN"/>
    <property type="match status" value="1"/>
</dbReference>
<feature type="region of interest" description="Disordered" evidence="2">
    <location>
        <begin position="1523"/>
        <end position="1544"/>
    </location>
</feature>
<dbReference type="InterPro" id="IPR026728">
    <property type="entry name" value="BLTP3A/B"/>
</dbReference>
<protein>
    <recommendedName>
        <fullName evidence="5">UHRF1-binding protein 1-like</fullName>
    </recommendedName>
</protein>
<reference evidence="3" key="1">
    <citation type="submission" date="2023-03" db="EMBL/GenBank/DDBJ databases">
        <title>Chromosome-level genomes of two armyworms, Mythimna separata and Mythimna loreyi, provide insights into the biosynthesis and reception of sex pheromones.</title>
        <authorList>
            <person name="Zhao H."/>
        </authorList>
    </citation>
    <scope>NUCLEOTIDE SEQUENCE</scope>
    <source>
        <strain evidence="3">BeijingLab</strain>
        <tissue evidence="3">Pupa</tissue>
    </source>
</reference>
<feature type="compositionally biased region" description="Low complexity" evidence="2">
    <location>
        <begin position="428"/>
        <end position="448"/>
    </location>
</feature>
<keyword evidence="1" id="KW-0175">Coiled coil</keyword>
<dbReference type="PANTHER" id="PTHR22774:SF11">
    <property type="entry name" value="CHOREIN N-TERMINAL DOMAIN-CONTAINING PROTEIN"/>
    <property type="match status" value="1"/>
</dbReference>
<evidence type="ECO:0000256" key="2">
    <source>
        <dbReference type="SAM" id="MobiDB-lite"/>
    </source>
</evidence>
<dbReference type="EMBL" id="JARGEI010000007">
    <property type="protein sequence ID" value="KAJ8728740.1"/>
    <property type="molecule type" value="Genomic_DNA"/>
</dbReference>
<sequence>MVTIIKNQLLKHLSRFTKNLSPEQISLSALRGSGELQDLTLDEELLTDLLELPGWVRLTSAKCNRASFRIQWTKLKTVPIVLNLDEVHIALEVCQEPRVMNPGAAGAIPAPGKYSYIHKVIDGISVAVNHVQIDFNCEAFTSSVQISRVTVESRTPDGRKGDLRLTRIKSPDTGQLLIFKELEWQSARIEARAHGAANANLPPLRLLLGNTHCRIVIKKRLSDCAVIGSRLAICPEPLAWALTDGQMRAMLACAIALAKPVQKATAAATRIKALRKIEEPLEQISSRSATGERDILARMFAKHDVRETSYHLLAPRIDLHLCDDPGLGRSEKPSLANGGALQVTLVSMQADLFPYHKASDDRRHWRGYREAATPHSQWLSQALSSFCTTLLENLDPRPLTPIIKTSQPEKPEEPVSNGIKHKQAATQQSASNAPSTNTTTTSQASPTRTRILQQLGKLMTTCLVLRIDDFTVYKVSTGSRSREVPRPLVSAEKATLPGDAGLLHAELTFFYYPGDVCFPVPAPKLYVQLSPVLVSVDVNSVVWLGAFLPHVVPRDQSIEDAPPAYMDVRMEAIMPKVVLEAGSEHVSQQRDRPKELQICTARATLTNVRESPRANSAGTRADLAAIISALRRSAPPSGQFPCAHDDMDPIHEQFILHADNLDDIDRGTAITPELLWRENRAVWCARVEPLWADFCGARATNNKPAPLLDATPLTAWLCFDDNFSRIWIVARTCGLAGLQLNHYQMLFLMRQLERISEMTAWLAHDAERQPDNEDGTIVVGVVVPAVELTFVLPSNCPGQESSRDLDSVPLDSSSLQDLKMEHQTVSTLGASTPLEENCIGSEATMAPSMLDRDSGVLATTSVEVYQPIVIEEPPPPSPGMSFGGFTSMRRGFTSLVTSIDSALTRDDTRSDAASTASSDSDRYVVVGLAAESPDDADMAFSALTRDDTRSDAASTASSDSDRYVVVGLAAESPDDADMAFSALTRDDTRSDAASTASSDSDRYVVVGLAAESPDDADMAFSALTRDDTRSDAASTASSDSDRYVVVGLAAESPDDADMAFSALTRDDTRSDAASTASSDSDRYVVVGLAAESPDDADMAFSALTRDDTRSDAASTASSDSDRYVVVGLAAESPDDADMAFSALTRDDTRSDAASTASSDSDRYVVVGLAAESPDDADMAFSALTRDDTRSDAASTASSDSDRYVVVGLAAESPDDADMAFSALTRDDTRSDAASTASSDSDRYVVVGLAAESPDDADMAFSALTRDDTRSDAASTASSDSDRYVVVGLAAESPDDADMAFREFEHGRASSGVSGVEVAAEVVERSSSPSDHSVTSSCRRRDVISTSTWRVNNIHIVHQSGGGSSALRFAADDLKSDECNAIPWDEFQNKFSMRARAWTEPPVAEGDELVPRDAPLVAARLVRTQMPREPDTTGLAPFEELLEARIRDLSIALNMSTALALAELIEDEVVVPPMPLEVLIENVKLHLIEDRPTRSISSPPPQPLDIDLTTLRLTRDLAGVVRLGPPISTPSTVASPATPQPQPELDEARDKIDRLNRENEELRKRLVTLARIAEDNRELRAKVEEASVLRQCVHAAQQEAASLLADKQELLEAMRMLQEQISGGCRGKR</sequence>
<feature type="region of interest" description="Disordered" evidence="2">
    <location>
        <begin position="398"/>
        <end position="448"/>
    </location>
</feature>
<accession>A0AAD7YUQ5</accession>
<proteinExistence type="predicted"/>
<keyword evidence="4" id="KW-1185">Reference proteome</keyword>
<gene>
    <name evidence="3" type="ORF">PYW07_006436</name>
</gene>